<reference evidence="1" key="2">
    <citation type="journal article" date="2015" name="Fish Shellfish Immunol.">
        <title>Early steps in the European eel (Anguilla anguilla)-Vibrio vulnificus interaction in the gills: Role of the RtxA13 toxin.</title>
        <authorList>
            <person name="Callol A."/>
            <person name="Pajuelo D."/>
            <person name="Ebbesson L."/>
            <person name="Teles M."/>
            <person name="MacKenzie S."/>
            <person name="Amaro C."/>
        </authorList>
    </citation>
    <scope>NUCLEOTIDE SEQUENCE</scope>
</reference>
<reference evidence="1" key="1">
    <citation type="submission" date="2014-11" db="EMBL/GenBank/DDBJ databases">
        <authorList>
            <person name="Amaro Gonzalez C."/>
        </authorList>
    </citation>
    <scope>NUCLEOTIDE SEQUENCE</scope>
</reference>
<protein>
    <submittedName>
        <fullName evidence="1">Uncharacterized protein</fullName>
    </submittedName>
</protein>
<sequence>MCIITHSRIQAAVSNHLFSVLFSSTQPRT</sequence>
<accession>A0A0E9PLQ9</accession>
<name>A0A0E9PLQ9_ANGAN</name>
<proteinExistence type="predicted"/>
<evidence type="ECO:0000313" key="1">
    <source>
        <dbReference type="EMBL" id="JAH05030.1"/>
    </source>
</evidence>
<dbReference type="EMBL" id="GBXM01103547">
    <property type="protein sequence ID" value="JAH05030.1"/>
    <property type="molecule type" value="Transcribed_RNA"/>
</dbReference>
<dbReference type="AlphaFoldDB" id="A0A0E9PLQ9"/>
<organism evidence="1">
    <name type="scientific">Anguilla anguilla</name>
    <name type="common">European freshwater eel</name>
    <name type="synonym">Muraena anguilla</name>
    <dbReference type="NCBI Taxonomy" id="7936"/>
    <lineage>
        <taxon>Eukaryota</taxon>
        <taxon>Metazoa</taxon>
        <taxon>Chordata</taxon>
        <taxon>Craniata</taxon>
        <taxon>Vertebrata</taxon>
        <taxon>Euteleostomi</taxon>
        <taxon>Actinopterygii</taxon>
        <taxon>Neopterygii</taxon>
        <taxon>Teleostei</taxon>
        <taxon>Anguilliformes</taxon>
        <taxon>Anguillidae</taxon>
        <taxon>Anguilla</taxon>
    </lineage>
</organism>